<reference evidence="2 3" key="1">
    <citation type="journal article" date="2022" name="Nat. Ecol. Evol.">
        <title>A masculinizing supergene underlies an exaggerated male reproductive morph in a spider.</title>
        <authorList>
            <person name="Hendrickx F."/>
            <person name="De Corte Z."/>
            <person name="Sonet G."/>
            <person name="Van Belleghem S.M."/>
            <person name="Kostlbacher S."/>
            <person name="Vangestel C."/>
        </authorList>
    </citation>
    <scope>NUCLEOTIDE SEQUENCE [LARGE SCALE GENOMIC DNA]</scope>
    <source>
        <strain evidence="2">W744_W776</strain>
    </source>
</reference>
<comment type="caution">
    <text evidence="2">The sequence shown here is derived from an EMBL/GenBank/DDBJ whole genome shotgun (WGS) entry which is preliminary data.</text>
</comment>
<evidence type="ECO:0000313" key="3">
    <source>
        <dbReference type="Proteomes" id="UP000827092"/>
    </source>
</evidence>
<dbReference type="EMBL" id="JAFNEN010000684">
    <property type="protein sequence ID" value="KAG8178571.1"/>
    <property type="molecule type" value="Genomic_DNA"/>
</dbReference>
<gene>
    <name evidence="2" type="ORF">JTE90_004499</name>
</gene>
<protein>
    <submittedName>
        <fullName evidence="2">Uncharacterized protein</fullName>
    </submittedName>
</protein>
<keyword evidence="1" id="KW-0472">Membrane</keyword>
<dbReference type="Proteomes" id="UP000827092">
    <property type="component" value="Unassembled WGS sequence"/>
</dbReference>
<keyword evidence="1" id="KW-1133">Transmembrane helix</keyword>
<accession>A0AAV6U4R4</accession>
<organism evidence="2 3">
    <name type="scientific">Oedothorax gibbosus</name>
    <dbReference type="NCBI Taxonomy" id="931172"/>
    <lineage>
        <taxon>Eukaryota</taxon>
        <taxon>Metazoa</taxon>
        <taxon>Ecdysozoa</taxon>
        <taxon>Arthropoda</taxon>
        <taxon>Chelicerata</taxon>
        <taxon>Arachnida</taxon>
        <taxon>Araneae</taxon>
        <taxon>Araneomorphae</taxon>
        <taxon>Entelegynae</taxon>
        <taxon>Araneoidea</taxon>
        <taxon>Linyphiidae</taxon>
        <taxon>Erigoninae</taxon>
        <taxon>Oedothorax</taxon>
    </lineage>
</organism>
<feature type="transmembrane region" description="Helical" evidence="1">
    <location>
        <begin position="6"/>
        <end position="27"/>
    </location>
</feature>
<feature type="transmembrane region" description="Helical" evidence="1">
    <location>
        <begin position="99"/>
        <end position="117"/>
    </location>
</feature>
<feature type="transmembrane region" description="Helical" evidence="1">
    <location>
        <begin position="57"/>
        <end position="79"/>
    </location>
</feature>
<name>A0AAV6U4R4_9ARAC</name>
<evidence type="ECO:0000256" key="1">
    <source>
        <dbReference type="SAM" id="Phobius"/>
    </source>
</evidence>
<evidence type="ECO:0000313" key="2">
    <source>
        <dbReference type="EMBL" id="KAG8178571.1"/>
    </source>
</evidence>
<dbReference type="AlphaFoldDB" id="A0AAV6U4R4"/>
<sequence>MKLLYAHVLLMVFIAIIWIDLPITSATSEIVEVRALRSHDQNLAEGRRFLNFGPFRPFMRVLGMMGVPLLPIIFLRHLITSGAATNSQTVGGGAGMGSLGALGVLAPFGAGAGLGGIRPLGAIGGLRPLGALRPLGQGGLRPLGGIIANAAANAAQSGGQAAASGGTLFLHKRSTDQQEASGRLSTFMGALAKLEKVVDRYDLSVPDCQRLIVCELNRKSVNPSFGSFTEKLIQAFGVESRLERTRFTSNTKSVLKDFLKATRNGLQQRDCSAIYYKCPVVATETKNLRGKDTESIKANPQDMYEIHK</sequence>
<dbReference type="Pfam" id="PF07841">
    <property type="entry name" value="DM4_12"/>
    <property type="match status" value="1"/>
</dbReference>
<keyword evidence="3" id="KW-1185">Reference proteome</keyword>
<keyword evidence="1" id="KW-0812">Transmembrane</keyword>
<dbReference type="InterPro" id="IPR006631">
    <property type="entry name" value="DM4_12"/>
</dbReference>
<proteinExistence type="predicted"/>